<accession>A0A4W5LL38</accession>
<dbReference type="Ensembl" id="ENSHHUT00000027651.1">
    <property type="protein sequence ID" value="ENSHHUP00000026602.1"/>
    <property type="gene ID" value="ENSHHUG00000016854.1"/>
</dbReference>
<dbReference type="GeneTree" id="ENSGT00940000158300"/>
<name>A0A4W5LL38_9TELE</name>
<dbReference type="STRING" id="62062.ENSHHUP00000026602"/>
<organism evidence="2 3">
    <name type="scientific">Hucho hucho</name>
    <name type="common">huchen</name>
    <dbReference type="NCBI Taxonomy" id="62062"/>
    <lineage>
        <taxon>Eukaryota</taxon>
        <taxon>Metazoa</taxon>
        <taxon>Chordata</taxon>
        <taxon>Craniata</taxon>
        <taxon>Vertebrata</taxon>
        <taxon>Euteleostomi</taxon>
        <taxon>Actinopterygii</taxon>
        <taxon>Neopterygii</taxon>
        <taxon>Teleostei</taxon>
        <taxon>Protacanthopterygii</taxon>
        <taxon>Salmoniformes</taxon>
        <taxon>Salmonidae</taxon>
        <taxon>Salmoninae</taxon>
        <taxon>Hucho</taxon>
    </lineage>
</organism>
<dbReference type="Proteomes" id="UP000314982">
    <property type="component" value="Unassembled WGS sequence"/>
</dbReference>
<reference evidence="2" key="2">
    <citation type="submission" date="2025-08" db="UniProtKB">
        <authorList>
            <consortium name="Ensembl"/>
        </authorList>
    </citation>
    <scope>IDENTIFICATION</scope>
</reference>
<reference evidence="3" key="1">
    <citation type="submission" date="2018-06" db="EMBL/GenBank/DDBJ databases">
        <title>Genome assembly of Danube salmon.</title>
        <authorList>
            <person name="Macqueen D.J."/>
            <person name="Gundappa M.K."/>
        </authorList>
    </citation>
    <scope>NUCLEOTIDE SEQUENCE [LARGE SCALE GENOMIC DNA]</scope>
</reference>
<evidence type="ECO:0000313" key="3">
    <source>
        <dbReference type="Proteomes" id="UP000314982"/>
    </source>
</evidence>
<keyword evidence="3" id="KW-1185">Reference proteome</keyword>
<keyword evidence="1" id="KW-1133">Transmembrane helix</keyword>
<keyword evidence="1" id="KW-0812">Transmembrane</keyword>
<feature type="transmembrane region" description="Helical" evidence="1">
    <location>
        <begin position="16"/>
        <end position="41"/>
    </location>
</feature>
<evidence type="ECO:0000313" key="2">
    <source>
        <dbReference type="Ensembl" id="ENSHHUP00000026602.1"/>
    </source>
</evidence>
<sequence>VFSSGSVNVVLSLCVFFYQLVLIIGLTQALVVFRVVAAVLLSEGTWEFVRDHANTLAVMLGAVLHYFTMQVMTRVNKAVAFKLCEIGESEEEHLNLDEQNICLH</sequence>
<proteinExistence type="predicted"/>
<protein>
    <submittedName>
        <fullName evidence="2">Uncharacterized protein</fullName>
    </submittedName>
</protein>
<evidence type="ECO:0000256" key="1">
    <source>
        <dbReference type="SAM" id="Phobius"/>
    </source>
</evidence>
<dbReference type="AlphaFoldDB" id="A0A4W5LL38"/>
<reference evidence="2" key="3">
    <citation type="submission" date="2025-09" db="UniProtKB">
        <authorList>
            <consortium name="Ensembl"/>
        </authorList>
    </citation>
    <scope>IDENTIFICATION</scope>
</reference>
<keyword evidence="1" id="KW-0472">Membrane</keyword>